<feature type="signal peptide" evidence="10">
    <location>
        <begin position="1"/>
        <end position="20"/>
    </location>
</feature>
<keyword evidence="5 9" id="KW-1133">Transmembrane helix</keyword>
<feature type="region of interest" description="Disordered" evidence="8">
    <location>
        <begin position="113"/>
        <end position="134"/>
    </location>
</feature>
<comment type="caution">
    <text evidence="11">The sequence shown here is derived from an EMBL/GenBank/DDBJ whole genome shotgun (WGS) entry which is preliminary data.</text>
</comment>
<evidence type="ECO:0000256" key="2">
    <source>
        <dbReference type="ARBA" id="ARBA00005341"/>
    </source>
</evidence>
<evidence type="ECO:0000256" key="7">
    <source>
        <dbReference type="ARBA" id="ARBA00023180"/>
    </source>
</evidence>
<evidence type="ECO:0000256" key="4">
    <source>
        <dbReference type="ARBA" id="ARBA00022729"/>
    </source>
</evidence>
<sequence>MYWKLLFAALTLTVLGSTAAEEPGACSDQTSCAECSEFILEKQTACQWVVCTAVNSSSITSHCLNKTEGFGTNCTTVNATSCAVNSTTVGPPTTTNSTTVVTSAPLNTTTTAVTPSTPHNTTLPTTAQTNSTVLPTTAPPKKSTFDAASFIGGIVLVLGLQAVIFFLYKFCKSKDSNYDNL</sequence>
<keyword evidence="7" id="KW-0325">Glycoprotein</keyword>
<dbReference type="AlphaFoldDB" id="A0AAD8GC93"/>
<keyword evidence="6 9" id="KW-0472">Membrane</keyword>
<evidence type="ECO:0000256" key="1">
    <source>
        <dbReference type="ARBA" id="ARBA00004479"/>
    </source>
</evidence>
<dbReference type="PANTHER" id="PTHR11337">
    <property type="entry name" value="MUCIN/PORIMIN"/>
    <property type="match status" value="1"/>
</dbReference>
<evidence type="ECO:0000256" key="8">
    <source>
        <dbReference type="SAM" id="MobiDB-lite"/>
    </source>
</evidence>
<evidence type="ECO:0000256" key="5">
    <source>
        <dbReference type="ARBA" id="ARBA00022989"/>
    </source>
</evidence>
<evidence type="ECO:0000256" key="9">
    <source>
        <dbReference type="SAM" id="Phobius"/>
    </source>
</evidence>
<evidence type="ECO:0000256" key="6">
    <source>
        <dbReference type="ARBA" id="ARBA00023136"/>
    </source>
</evidence>
<evidence type="ECO:0000313" key="11">
    <source>
        <dbReference type="EMBL" id="KAK1171738.1"/>
    </source>
</evidence>
<feature type="chain" id="PRO_5041933210" evidence="10">
    <location>
        <begin position="21"/>
        <end position="181"/>
    </location>
</feature>
<keyword evidence="3 9" id="KW-0812">Transmembrane</keyword>
<protein>
    <submittedName>
        <fullName evidence="11">Sialomucin core protein 24 isoform X3</fullName>
    </submittedName>
</protein>
<feature type="compositionally biased region" description="Low complexity" evidence="8">
    <location>
        <begin position="113"/>
        <end position="122"/>
    </location>
</feature>
<comment type="subcellular location">
    <subcellularLocation>
        <location evidence="1">Membrane</location>
        <topology evidence="1">Single-pass type I membrane protein</topology>
    </subcellularLocation>
</comment>
<dbReference type="PANTHER" id="PTHR11337:SF12">
    <property type="entry name" value="SIALOMUCIN CORE PROTEIN 24"/>
    <property type="match status" value="1"/>
</dbReference>
<evidence type="ECO:0000256" key="3">
    <source>
        <dbReference type="ARBA" id="ARBA00022692"/>
    </source>
</evidence>
<feature type="transmembrane region" description="Helical" evidence="9">
    <location>
        <begin position="147"/>
        <end position="168"/>
    </location>
</feature>
<proteinExistence type="inferred from homology"/>
<organism evidence="11 12">
    <name type="scientific">Acipenser oxyrinchus oxyrinchus</name>
    <dbReference type="NCBI Taxonomy" id="40147"/>
    <lineage>
        <taxon>Eukaryota</taxon>
        <taxon>Metazoa</taxon>
        <taxon>Chordata</taxon>
        <taxon>Craniata</taxon>
        <taxon>Vertebrata</taxon>
        <taxon>Euteleostomi</taxon>
        <taxon>Actinopterygii</taxon>
        <taxon>Chondrostei</taxon>
        <taxon>Acipenseriformes</taxon>
        <taxon>Acipenseridae</taxon>
        <taxon>Acipenser</taxon>
    </lineage>
</organism>
<feature type="compositionally biased region" description="Polar residues" evidence="8">
    <location>
        <begin position="123"/>
        <end position="134"/>
    </location>
</feature>
<evidence type="ECO:0000313" key="12">
    <source>
        <dbReference type="Proteomes" id="UP001230051"/>
    </source>
</evidence>
<dbReference type="Pfam" id="PF05283">
    <property type="entry name" value="MGC-24"/>
    <property type="match status" value="1"/>
</dbReference>
<dbReference type="Proteomes" id="UP001230051">
    <property type="component" value="Unassembled WGS sequence"/>
</dbReference>
<evidence type="ECO:0000256" key="10">
    <source>
        <dbReference type="SAM" id="SignalP"/>
    </source>
</evidence>
<dbReference type="GO" id="GO:0031410">
    <property type="term" value="C:cytoplasmic vesicle"/>
    <property type="evidence" value="ECO:0007669"/>
    <property type="project" value="TreeGrafter"/>
</dbReference>
<dbReference type="EMBL" id="JAGXEW010000005">
    <property type="protein sequence ID" value="KAK1171738.1"/>
    <property type="molecule type" value="Genomic_DNA"/>
</dbReference>
<keyword evidence="4 10" id="KW-0732">Signal</keyword>
<dbReference type="GO" id="GO:0016020">
    <property type="term" value="C:membrane"/>
    <property type="evidence" value="ECO:0007669"/>
    <property type="project" value="UniProtKB-SubCell"/>
</dbReference>
<comment type="similarity">
    <text evidence="2">Belongs to the CD164 family.</text>
</comment>
<dbReference type="InterPro" id="IPR007947">
    <property type="entry name" value="CD164_MGC24"/>
</dbReference>
<keyword evidence="12" id="KW-1185">Reference proteome</keyword>
<name>A0AAD8GC93_ACIOX</name>
<accession>A0AAD8GC93</accession>
<reference evidence="11" key="1">
    <citation type="submission" date="2022-02" db="EMBL/GenBank/DDBJ databases">
        <title>Atlantic sturgeon de novo genome assembly.</title>
        <authorList>
            <person name="Stock M."/>
            <person name="Klopp C."/>
            <person name="Guiguen Y."/>
            <person name="Cabau C."/>
            <person name="Parinello H."/>
            <person name="Santidrian Yebra-Pimentel E."/>
            <person name="Kuhl H."/>
            <person name="Dirks R.P."/>
            <person name="Guessner J."/>
            <person name="Wuertz S."/>
            <person name="Du K."/>
            <person name="Schartl M."/>
        </authorList>
    </citation>
    <scope>NUCLEOTIDE SEQUENCE</scope>
    <source>
        <strain evidence="11">STURGEONOMICS-FGT-2020</strain>
        <tissue evidence="11">Whole blood</tissue>
    </source>
</reference>
<gene>
    <name evidence="11" type="primary">Cd164</name>
    <name evidence="11" type="ORF">AOXY_G6642</name>
</gene>